<gene>
    <name evidence="3" type="ORF">ACG33_03645</name>
</gene>
<keyword evidence="4" id="KW-1185">Reference proteome</keyword>
<dbReference type="PANTHER" id="PTHR43767:SF1">
    <property type="entry name" value="NONRIBOSOMAL PEPTIDE SYNTHASE PES1 (EUROFUNG)-RELATED"/>
    <property type="match status" value="1"/>
</dbReference>
<dbReference type="AlphaFoldDB" id="A0A127F6Y8"/>
<dbReference type="GO" id="GO:0016878">
    <property type="term" value="F:acid-thiol ligase activity"/>
    <property type="evidence" value="ECO:0007669"/>
    <property type="project" value="UniProtKB-ARBA"/>
</dbReference>
<dbReference type="PANTHER" id="PTHR43767">
    <property type="entry name" value="LONG-CHAIN-FATTY-ACID--COA LIGASE"/>
    <property type="match status" value="1"/>
</dbReference>
<feature type="domain" description="AMP-binding enzyme C-terminal" evidence="2">
    <location>
        <begin position="482"/>
        <end position="558"/>
    </location>
</feature>
<protein>
    <submittedName>
        <fullName evidence="3">Uncharacterized protein</fullName>
    </submittedName>
</protein>
<feature type="domain" description="AMP-dependent synthetase/ligase" evidence="1">
    <location>
        <begin position="47"/>
        <end position="432"/>
    </location>
</feature>
<dbReference type="RefSeq" id="WP_066918781.1">
    <property type="nucleotide sequence ID" value="NZ_CP011971.1"/>
</dbReference>
<dbReference type="InterPro" id="IPR020845">
    <property type="entry name" value="AMP-binding_CS"/>
</dbReference>
<proteinExistence type="predicted"/>
<dbReference type="STRING" id="465721.ACG33_03645"/>
<dbReference type="PATRIC" id="fig|465721.4.peg.782"/>
<evidence type="ECO:0000313" key="4">
    <source>
        <dbReference type="Proteomes" id="UP000070250"/>
    </source>
</evidence>
<evidence type="ECO:0000259" key="1">
    <source>
        <dbReference type="Pfam" id="PF00501"/>
    </source>
</evidence>
<evidence type="ECO:0000259" key="2">
    <source>
        <dbReference type="Pfam" id="PF13193"/>
    </source>
</evidence>
<dbReference type="OrthoDB" id="9803968at2"/>
<name>A0A127F6Y8_STEDE</name>
<organism evidence="3 4">
    <name type="scientific">Steroidobacter denitrificans</name>
    <dbReference type="NCBI Taxonomy" id="465721"/>
    <lineage>
        <taxon>Bacteria</taxon>
        <taxon>Pseudomonadati</taxon>
        <taxon>Pseudomonadota</taxon>
        <taxon>Gammaproteobacteria</taxon>
        <taxon>Steroidobacterales</taxon>
        <taxon>Steroidobacteraceae</taxon>
        <taxon>Steroidobacter</taxon>
    </lineage>
</organism>
<dbReference type="Pfam" id="PF13193">
    <property type="entry name" value="AMP-binding_C"/>
    <property type="match status" value="1"/>
</dbReference>
<dbReference type="PROSITE" id="PS00455">
    <property type="entry name" value="AMP_BINDING"/>
    <property type="match status" value="1"/>
</dbReference>
<dbReference type="SUPFAM" id="SSF56801">
    <property type="entry name" value="Acetyl-CoA synthetase-like"/>
    <property type="match status" value="1"/>
</dbReference>
<reference evidence="3 4" key="1">
    <citation type="submission" date="2015-06" db="EMBL/GenBank/DDBJ databases">
        <title>A Comprehensive Approach to Explore the Metabolic and Phylogenetic Diversity of Bacterial Steroid Degradation in the Environment: Testosterone as an Example.</title>
        <authorList>
            <person name="Yang F.-C."/>
            <person name="Chen Y.-L."/>
            <person name="Yu C.-P."/>
            <person name="Tang S.-L."/>
            <person name="Wang P.-H."/>
            <person name="Ismail W."/>
            <person name="Wang C.-H."/>
            <person name="Yang C.-Y."/>
            <person name="Chiang Y.-R."/>
        </authorList>
    </citation>
    <scope>NUCLEOTIDE SEQUENCE [LARGE SCALE GENOMIC DNA]</scope>
    <source>
        <strain evidence="3 4">DSM 18526</strain>
    </source>
</reference>
<dbReference type="InterPro" id="IPR025110">
    <property type="entry name" value="AMP-bd_C"/>
</dbReference>
<dbReference type="InterPro" id="IPR045851">
    <property type="entry name" value="AMP-bd_C_sf"/>
</dbReference>
<dbReference type="Gene3D" id="3.40.50.12780">
    <property type="entry name" value="N-terminal domain of ligase-like"/>
    <property type="match status" value="1"/>
</dbReference>
<dbReference type="InterPro" id="IPR050237">
    <property type="entry name" value="ATP-dep_AMP-bd_enzyme"/>
</dbReference>
<dbReference type="Proteomes" id="UP000070250">
    <property type="component" value="Chromosome"/>
</dbReference>
<dbReference type="KEGG" id="sdf:ACG33_03645"/>
<dbReference type="InterPro" id="IPR042099">
    <property type="entry name" value="ANL_N_sf"/>
</dbReference>
<dbReference type="InterPro" id="IPR000873">
    <property type="entry name" value="AMP-dep_synth/lig_dom"/>
</dbReference>
<dbReference type="Gene3D" id="3.30.300.30">
    <property type="match status" value="1"/>
</dbReference>
<accession>A0A127F6Y8</accession>
<dbReference type="Pfam" id="PF00501">
    <property type="entry name" value="AMP-binding"/>
    <property type="match status" value="1"/>
</dbReference>
<dbReference type="EMBL" id="CP011971">
    <property type="protein sequence ID" value="AMN46213.1"/>
    <property type="molecule type" value="Genomic_DNA"/>
</dbReference>
<sequence>MTKQVDNDAIRAALTAPGAPFEMTTIEIDGTPCRIFGNCPQTLPELYRQAERFAQRVFTVENDQHHTFEEVFKKAQQLAQALTRRFGVHKGQRVAIVMQNSTEWIIAFLAVTAAGAVAVLVNSRGAPTELDRAIGDTDCSLIIADAKRAQRLQAADGASQRLARIVLTDDAQQLRSSKDSSFDELIRGWESAGRLSCAPVDGADIALMMFTSGTTGFAKGVMLTQRSVLAGLSGTTFGAALSFAKFQALAGPEAATAFATRQAVSLIVAPMFHVSGCHNGVLAALSSGGKLVILNRWNPEDALRLIGAEGVQSISAVPSMLWDLLRSPDFHKHDLSSLAVVGTGGAFFPPNLLRDVHKVLPHVVFATGYGMTETNGSVCSVSGEDFFARPESVGKILPIADVKVIDEDGRDLPAGAQGEIVVRGALLMSGYFGLPADSAATFKHGWMHTGDIGRFDDQGYLYITDRKKLMIISGGENIYCAEVERALVEHPGVREVLAIGLPDSRLGEVPIAVVVPQPGHVLDADELRAHTEKLLAAYKVPQAFYFRPEALPRTPSDKIDRVGVTREILAEHRAAARDSIEA</sequence>
<evidence type="ECO:0000313" key="3">
    <source>
        <dbReference type="EMBL" id="AMN46213.1"/>
    </source>
</evidence>